<dbReference type="SUPFAM" id="SSF56672">
    <property type="entry name" value="DNA/RNA polymerases"/>
    <property type="match status" value="1"/>
</dbReference>
<keyword evidence="2" id="KW-0808">Transferase</keyword>
<dbReference type="PROSITE" id="PS50878">
    <property type="entry name" value="RT_POL"/>
    <property type="match status" value="1"/>
</dbReference>
<dbReference type="Pfam" id="PF14529">
    <property type="entry name" value="Exo_endo_phos_2"/>
    <property type="match status" value="1"/>
</dbReference>
<keyword evidence="2" id="KW-0378">Hydrolase</keyword>
<proteinExistence type="predicted"/>
<dbReference type="InterPro" id="IPR005135">
    <property type="entry name" value="Endo/exonuclease/phosphatase"/>
</dbReference>
<dbReference type="InterPro" id="IPR000477">
    <property type="entry name" value="RT_dom"/>
</dbReference>
<dbReference type="Gene3D" id="3.60.10.10">
    <property type="entry name" value="Endonuclease/exonuclease/phosphatase"/>
    <property type="match status" value="1"/>
</dbReference>
<dbReference type="PANTHER" id="PTHR33395">
    <property type="entry name" value="TRANSCRIPTASE, PUTATIVE-RELATED-RELATED"/>
    <property type="match status" value="1"/>
</dbReference>
<dbReference type="CDD" id="cd01650">
    <property type="entry name" value="RT_nLTR_like"/>
    <property type="match status" value="1"/>
</dbReference>
<dbReference type="InterPro" id="IPR036691">
    <property type="entry name" value="Endo/exonu/phosph_ase_sf"/>
</dbReference>
<dbReference type="AlphaFoldDB" id="A0A131YPE6"/>
<dbReference type="InterPro" id="IPR043502">
    <property type="entry name" value="DNA/RNA_pol_sf"/>
</dbReference>
<accession>A0A131YPE6</accession>
<sequence length="807" mass="92660">MWKPHSVISDIISRFPRANLVLCGDFNFPDINWDNCVASARASKDFLEVVFTYSLSQVVTTPTRGSNILDLVLTTDSEQINSLQCVQGVSDHNILFFNIAIELPDRQPSTKYIRDYNKANFSEINNQLESFFEDFKRSASLRTVEQNWILYKGKLLSLIDAYVPLVRIRGDAGRPWYTNNLRILSRKKKRIFRELKRSNNPQKWDRYFTVLREYTGLLRHSKRKYFHVDLLSILRDNPRKFWNSLSPKRTSCHSIALINSDGSSVPGDECPDVMNSYFCSVFTNEPFANIPTLPSCNFSSMSEVIITTQGIANLIDNLKLSSAPGPDDITAKALKGTKSQSSRFLQLIFTQSVASSTIPNDWKISHVVPIHKSGSRSTPCNYRPISLTCIPCKLLEHILYSSIASHLDKHSFFFTKQHGFRQGYSCETQLFEFTTDLHLNLDSRFQTDVIYLDFSKAFDRVAHRRLISKLACLNLDTHVLSWIECFLTNRSQHTVIDNIQSSSSSVLSGVPQGSVLGPLLFLIFINDIPANISSSIRLFADDCVLYRRISSTNDQLILQEDLNKIVNWCSVWLMSLNVSKCKFMCVTRKHTTLNYQYFLKSSALTQVDCYRYLGVTITDQLTWTAHITNLVKDCSKSLGLLKRSLFLSPFPVRKLAYETFIRTKLEYASAIWNPHQNYLIDSLEAVQNRAVRFIASNYDWHTSITSIKSSLSIPNLSLRRKISQLSLFHKLYYNFPHLRDTIFLPPNRTSHRLFNNLSVQRLHGTTQAFNKSFLPTAIELWNALPEQIVHEQDSNKFRHILSCFLNP</sequence>
<organism evidence="2">
    <name type="scientific">Rhipicephalus appendiculatus</name>
    <name type="common">Brown ear tick</name>
    <dbReference type="NCBI Taxonomy" id="34631"/>
    <lineage>
        <taxon>Eukaryota</taxon>
        <taxon>Metazoa</taxon>
        <taxon>Ecdysozoa</taxon>
        <taxon>Arthropoda</taxon>
        <taxon>Chelicerata</taxon>
        <taxon>Arachnida</taxon>
        <taxon>Acari</taxon>
        <taxon>Parasitiformes</taxon>
        <taxon>Ixodida</taxon>
        <taxon>Ixodoidea</taxon>
        <taxon>Ixodidae</taxon>
        <taxon>Rhipicephalinae</taxon>
        <taxon>Rhipicephalus</taxon>
        <taxon>Rhipicephalus</taxon>
    </lineage>
</organism>
<keyword evidence="2" id="KW-0255">Endonuclease</keyword>
<evidence type="ECO:0000259" key="1">
    <source>
        <dbReference type="PROSITE" id="PS50878"/>
    </source>
</evidence>
<keyword evidence="2" id="KW-0540">Nuclease</keyword>
<dbReference type="GO" id="GO:0003964">
    <property type="term" value="F:RNA-directed DNA polymerase activity"/>
    <property type="evidence" value="ECO:0007669"/>
    <property type="project" value="UniProtKB-KW"/>
</dbReference>
<dbReference type="EMBL" id="GEDV01008581">
    <property type="protein sequence ID" value="JAP79976.1"/>
    <property type="molecule type" value="Transcribed_RNA"/>
</dbReference>
<protein>
    <submittedName>
        <fullName evidence="2">Endonuclease/reverse transcriptase</fullName>
    </submittedName>
</protein>
<keyword evidence="2" id="KW-0695">RNA-directed DNA polymerase</keyword>
<keyword evidence="2" id="KW-0548">Nucleotidyltransferase</keyword>
<dbReference type="Pfam" id="PF00078">
    <property type="entry name" value="RVT_1"/>
    <property type="match status" value="1"/>
</dbReference>
<dbReference type="PANTHER" id="PTHR33395:SF22">
    <property type="entry name" value="REVERSE TRANSCRIPTASE DOMAIN-CONTAINING PROTEIN"/>
    <property type="match status" value="1"/>
</dbReference>
<feature type="domain" description="Reverse transcriptase" evidence="1">
    <location>
        <begin position="351"/>
        <end position="617"/>
    </location>
</feature>
<dbReference type="GO" id="GO:0004519">
    <property type="term" value="F:endonuclease activity"/>
    <property type="evidence" value="ECO:0007669"/>
    <property type="project" value="UniProtKB-KW"/>
</dbReference>
<dbReference type="SUPFAM" id="SSF56219">
    <property type="entry name" value="DNase I-like"/>
    <property type="match status" value="1"/>
</dbReference>
<evidence type="ECO:0000313" key="2">
    <source>
        <dbReference type="EMBL" id="JAP79976.1"/>
    </source>
</evidence>
<reference evidence="2" key="1">
    <citation type="journal article" date="2016" name="Ticks Tick Borne Dis.">
        <title>De novo assembly and annotation of the salivary gland transcriptome of Rhipicephalus appendiculatus male and female ticks during blood feeding.</title>
        <authorList>
            <person name="de Castro M.H."/>
            <person name="de Klerk D."/>
            <person name="Pienaar R."/>
            <person name="Latif A.A."/>
            <person name="Rees D.J."/>
            <person name="Mans B.J."/>
        </authorList>
    </citation>
    <scope>NUCLEOTIDE SEQUENCE</scope>
    <source>
        <tissue evidence="2">Salivary glands</tissue>
    </source>
</reference>
<name>A0A131YPE6_RHIAP</name>